<keyword evidence="4" id="KW-1185">Reference proteome</keyword>
<dbReference type="GO" id="GO:0005886">
    <property type="term" value="C:plasma membrane"/>
    <property type="evidence" value="ECO:0007669"/>
    <property type="project" value="TreeGrafter"/>
</dbReference>
<evidence type="ECO:0000313" key="3">
    <source>
        <dbReference type="EMBL" id="QII81453.1"/>
    </source>
</evidence>
<dbReference type="InterPro" id="IPR043128">
    <property type="entry name" value="Rev_trsase/Diguanyl_cyclase"/>
</dbReference>
<organism evidence="3 4">
    <name type="scientific">Jeotgalibaca arthritidis</name>
    <dbReference type="NCBI Taxonomy" id="1868794"/>
    <lineage>
        <taxon>Bacteria</taxon>
        <taxon>Bacillati</taxon>
        <taxon>Bacillota</taxon>
        <taxon>Bacilli</taxon>
        <taxon>Lactobacillales</taxon>
        <taxon>Carnobacteriaceae</taxon>
        <taxon>Jeotgalibaca</taxon>
    </lineage>
</organism>
<evidence type="ECO:0000313" key="4">
    <source>
        <dbReference type="Proteomes" id="UP000501451"/>
    </source>
</evidence>
<evidence type="ECO:0000259" key="2">
    <source>
        <dbReference type="PROSITE" id="PS50887"/>
    </source>
</evidence>
<dbReference type="EMBL" id="CP049740">
    <property type="protein sequence ID" value="QII81453.1"/>
    <property type="molecule type" value="Genomic_DNA"/>
</dbReference>
<feature type="transmembrane region" description="Helical" evidence="1">
    <location>
        <begin position="143"/>
        <end position="163"/>
    </location>
</feature>
<dbReference type="Gene3D" id="3.30.70.270">
    <property type="match status" value="1"/>
</dbReference>
<feature type="transmembrane region" description="Helical" evidence="1">
    <location>
        <begin position="90"/>
        <end position="108"/>
    </location>
</feature>
<evidence type="ECO:0000256" key="1">
    <source>
        <dbReference type="SAM" id="Phobius"/>
    </source>
</evidence>
<keyword evidence="1" id="KW-0472">Membrane</keyword>
<name>A0A6G7K864_9LACT</name>
<keyword evidence="1" id="KW-0812">Transmembrane</keyword>
<feature type="transmembrane region" description="Helical" evidence="1">
    <location>
        <begin position="169"/>
        <end position="189"/>
    </location>
</feature>
<dbReference type="InterPro" id="IPR050469">
    <property type="entry name" value="Diguanylate_Cyclase"/>
</dbReference>
<feature type="transmembrane region" description="Helical" evidence="1">
    <location>
        <begin position="42"/>
        <end position="59"/>
    </location>
</feature>
<reference evidence="3 4" key="1">
    <citation type="journal article" date="2017" name="Int. J. Syst. Evol. Microbiol.">
        <title>Jeotgalibaca porci sp. nov. and Jeotgalibaca arthritidis sp. nov., isolated from pigs, and emended description of the genus Jeotgalibaca.</title>
        <authorList>
            <person name="Zamora L."/>
            <person name="Perez-Sancho M."/>
            <person name="Dominguez L."/>
            <person name="Fernandez-Garayzabal J.F."/>
            <person name="Vela A.I."/>
        </authorList>
    </citation>
    <scope>NUCLEOTIDE SEQUENCE [LARGE SCALE GENOMIC DNA]</scope>
    <source>
        <strain evidence="3 4">CECT 9157</strain>
    </source>
</reference>
<sequence>MNQIVEQLILISFFLPMMIASLLITADLFLKSIKKAVKRKEVQFFLITILIFTYLYFVLSFSMNLVGFITYHYAFALFFYYYFNRKIGEILTIATPVMVWFYLFLVDLPNREHMVYLILFSVFLLIVMIVLDKINVIADKTKFYLIYVITMVASPKSAMMVYHKVEYEWYQLVLVLLGSFVLMGGFTWLHQLIEKEEKEVIDELLSSRRDSLTGAYNFYTFNKDLVIYNQVPMNRSIAMIDIDHFKAFNDEHGHLAGNDLLREFTQLMEAYLGQTVGSNHYKLYRYGGEEFCIIFEDISIALIYETLESLRVQIHHHAFNISNKQVSGISFSAGIENCQEGEGSLLDALHLADLALYQAKNNGRNQVRIYCER</sequence>
<dbReference type="PANTHER" id="PTHR45138">
    <property type="entry name" value="REGULATORY COMPONENTS OF SENSORY TRANSDUCTION SYSTEM"/>
    <property type="match status" value="1"/>
</dbReference>
<dbReference type="PANTHER" id="PTHR45138:SF9">
    <property type="entry name" value="DIGUANYLATE CYCLASE DGCM-RELATED"/>
    <property type="match status" value="1"/>
</dbReference>
<dbReference type="Pfam" id="PF00990">
    <property type="entry name" value="GGDEF"/>
    <property type="match status" value="1"/>
</dbReference>
<dbReference type="RefSeq" id="WP_166161096.1">
    <property type="nucleotide sequence ID" value="NZ_CP049740.1"/>
</dbReference>
<dbReference type="NCBIfam" id="TIGR00254">
    <property type="entry name" value="GGDEF"/>
    <property type="match status" value="1"/>
</dbReference>
<feature type="transmembrane region" description="Helical" evidence="1">
    <location>
        <begin position="114"/>
        <end position="131"/>
    </location>
</feature>
<dbReference type="GO" id="GO:0043709">
    <property type="term" value="P:cell adhesion involved in single-species biofilm formation"/>
    <property type="evidence" value="ECO:0007669"/>
    <property type="project" value="TreeGrafter"/>
</dbReference>
<dbReference type="GO" id="GO:1902201">
    <property type="term" value="P:negative regulation of bacterial-type flagellum-dependent cell motility"/>
    <property type="evidence" value="ECO:0007669"/>
    <property type="project" value="TreeGrafter"/>
</dbReference>
<gene>
    <name evidence="3" type="ORF">G7057_02495</name>
</gene>
<dbReference type="AlphaFoldDB" id="A0A6G7K864"/>
<dbReference type="GO" id="GO:0052621">
    <property type="term" value="F:diguanylate cyclase activity"/>
    <property type="evidence" value="ECO:0007669"/>
    <property type="project" value="TreeGrafter"/>
</dbReference>
<keyword evidence="1" id="KW-1133">Transmembrane helix</keyword>
<dbReference type="InterPro" id="IPR029787">
    <property type="entry name" value="Nucleotide_cyclase"/>
</dbReference>
<feature type="transmembrane region" description="Helical" evidence="1">
    <location>
        <begin position="6"/>
        <end position="30"/>
    </location>
</feature>
<protein>
    <submittedName>
        <fullName evidence="3">GGDEF domain-containing protein</fullName>
    </submittedName>
</protein>
<dbReference type="SUPFAM" id="SSF55073">
    <property type="entry name" value="Nucleotide cyclase"/>
    <property type="match status" value="1"/>
</dbReference>
<feature type="domain" description="GGDEF" evidence="2">
    <location>
        <begin position="233"/>
        <end position="372"/>
    </location>
</feature>
<dbReference type="Proteomes" id="UP000501451">
    <property type="component" value="Chromosome"/>
</dbReference>
<dbReference type="InterPro" id="IPR000160">
    <property type="entry name" value="GGDEF_dom"/>
</dbReference>
<dbReference type="SMART" id="SM00267">
    <property type="entry name" value="GGDEF"/>
    <property type="match status" value="1"/>
</dbReference>
<accession>A0A6G7K864</accession>
<dbReference type="PROSITE" id="PS50887">
    <property type="entry name" value="GGDEF"/>
    <property type="match status" value="1"/>
</dbReference>
<dbReference type="CDD" id="cd01949">
    <property type="entry name" value="GGDEF"/>
    <property type="match status" value="1"/>
</dbReference>
<dbReference type="KEGG" id="jar:G7057_02495"/>
<proteinExistence type="predicted"/>